<dbReference type="EMBL" id="OENF01000034">
    <property type="protein sequence ID" value="SOS74809.1"/>
    <property type="molecule type" value="Genomic_DNA"/>
</dbReference>
<keyword evidence="2" id="KW-1185">Reference proteome</keyword>
<reference evidence="2" key="1">
    <citation type="submission" date="2017-11" db="EMBL/GenBank/DDBJ databases">
        <authorList>
            <person name="Duchaud E."/>
        </authorList>
    </citation>
    <scope>NUCLEOTIDE SEQUENCE [LARGE SCALE GENOMIC DNA]</scope>
    <source>
        <strain evidence="2">Tenacibaculum sp. TNO020</strain>
    </source>
</reference>
<gene>
    <name evidence="1" type="ORF">TNO020_40028</name>
</gene>
<evidence type="ECO:0000313" key="1">
    <source>
        <dbReference type="EMBL" id="SOS74809.1"/>
    </source>
</evidence>
<protein>
    <submittedName>
        <fullName evidence="1">Uncharacterized protein</fullName>
    </submittedName>
</protein>
<dbReference type="AlphaFoldDB" id="A0A2H1YH41"/>
<evidence type="ECO:0000313" key="2">
    <source>
        <dbReference type="Proteomes" id="UP000234211"/>
    </source>
</evidence>
<dbReference type="Proteomes" id="UP000234211">
    <property type="component" value="Unassembled WGS sequence"/>
</dbReference>
<accession>A0A2H1YH41</accession>
<organism evidence="1 2">
    <name type="scientific">Tenacibaculum piscium</name>
    <dbReference type="NCBI Taxonomy" id="1458515"/>
    <lineage>
        <taxon>Bacteria</taxon>
        <taxon>Pseudomonadati</taxon>
        <taxon>Bacteroidota</taxon>
        <taxon>Flavobacteriia</taxon>
        <taxon>Flavobacteriales</taxon>
        <taxon>Flavobacteriaceae</taxon>
        <taxon>Tenacibaculum</taxon>
    </lineage>
</organism>
<proteinExistence type="predicted"/>
<name>A0A2H1YH41_9FLAO</name>
<sequence>MKVYQTQLKKLLKLSINLNNYYAILPVDFSYLGGAKTKIVNEHTKL</sequence>